<keyword evidence="1" id="KW-0863">Zinc-finger</keyword>
<gene>
    <name evidence="3" type="ORF">FSP39_022337</name>
</gene>
<dbReference type="SUPFAM" id="SSF53098">
    <property type="entry name" value="Ribonuclease H-like"/>
    <property type="match status" value="1"/>
</dbReference>
<evidence type="ECO:0000256" key="1">
    <source>
        <dbReference type="PROSITE-ProRule" id="PRU00042"/>
    </source>
</evidence>
<dbReference type="PANTHER" id="PTHR31511:SF12">
    <property type="entry name" value="RHO TERMINATION FACTOR N-TERMINAL DOMAIN-CONTAINING PROTEIN"/>
    <property type="match status" value="1"/>
</dbReference>
<evidence type="ECO:0000313" key="4">
    <source>
        <dbReference type="Proteomes" id="UP001186944"/>
    </source>
</evidence>
<dbReference type="Pfam" id="PF02945">
    <property type="entry name" value="Endonuclease_7"/>
    <property type="match status" value="1"/>
</dbReference>
<dbReference type="InterPro" id="IPR013087">
    <property type="entry name" value="Znf_C2H2_type"/>
</dbReference>
<evidence type="ECO:0000313" key="3">
    <source>
        <dbReference type="EMBL" id="KAK3105316.1"/>
    </source>
</evidence>
<dbReference type="GO" id="GO:0003676">
    <property type="term" value="F:nucleic acid binding"/>
    <property type="evidence" value="ECO:0007669"/>
    <property type="project" value="InterPro"/>
</dbReference>
<keyword evidence="1" id="KW-0479">Metal-binding</keyword>
<dbReference type="PANTHER" id="PTHR31511">
    <property type="entry name" value="PROTEIN CBG23764"/>
    <property type="match status" value="1"/>
</dbReference>
<protein>
    <recommendedName>
        <fullName evidence="2">C2H2-type domain-containing protein</fullName>
    </recommendedName>
</protein>
<dbReference type="GO" id="GO:0008270">
    <property type="term" value="F:zinc ion binding"/>
    <property type="evidence" value="ECO:0007669"/>
    <property type="project" value="UniProtKB-KW"/>
</dbReference>
<dbReference type="InterPro" id="IPR012337">
    <property type="entry name" value="RNaseH-like_sf"/>
</dbReference>
<evidence type="ECO:0000259" key="2">
    <source>
        <dbReference type="PROSITE" id="PS50157"/>
    </source>
</evidence>
<accession>A0AA88YTX6</accession>
<sequence length="559" mass="65615">MNIREEIKVHLKERCGVLQHLKWYLVTQVRLVRESNFGEIDHSEPYFHSGTFFMLSQSDDLDHNLNKAFQLIFKSFDEYIRKGSGWSLEKVLTMQIHTAEYQPLKGSSYMELPRSIRFTGGIVNIQNKDDKCFVWCVLASLHPADSNAQRVQNYQQYENELDMSGIQYPVPLSKVAKFEKQNNISINVLGFEEENYFPLYISTLKNASHEVDLLYIQNQESSHYCLIKNLNRVLARTKTRKHNHHFCRHCLQGFQKQHTLQKHLRYCSTHEAQCITMPEEGNDDILQFKDFHKQMRVPFVIYADFETFAKKLNAPLPDPSSSSTTNVLQYKPCGYGYQVVSVDESYTKDPVIYRGEDASEHFLRAIMEDEDEIKEILRTVEPMELSEEEQKNFDIATHCHICENQFTSTKVRDHCHVSGRYRGPACSNCNLNFRHPRFIPVVFHNLRNFDAHILCQAIGLFKEEEIKCIPNNMQKYVSFSLGNLRFIDSYQFMNCSLSEMVNNLYKERQLSFKNFYREFPDTDTAELLLRKGVYPYEYVDCSENLRKQLSLLRSHFIAT</sequence>
<comment type="caution">
    <text evidence="3">The sequence shown here is derived from an EMBL/GenBank/DDBJ whole genome shotgun (WGS) entry which is preliminary data.</text>
</comment>
<feature type="domain" description="C2H2-type" evidence="2">
    <location>
        <begin position="245"/>
        <end position="275"/>
    </location>
</feature>
<dbReference type="AlphaFoldDB" id="A0AA88YTX6"/>
<dbReference type="InterPro" id="IPR036397">
    <property type="entry name" value="RNaseH_sf"/>
</dbReference>
<dbReference type="Gene3D" id="3.30.420.10">
    <property type="entry name" value="Ribonuclease H-like superfamily/Ribonuclease H"/>
    <property type="match status" value="1"/>
</dbReference>
<dbReference type="EMBL" id="VSWD01000004">
    <property type="protein sequence ID" value="KAK3105316.1"/>
    <property type="molecule type" value="Genomic_DNA"/>
</dbReference>
<keyword evidence="4" id="KW-1185">Reference proteome</keyword>
<dbReference type="Proteomes" id="UP001186944">
    <property type="component" value="Unassembled WGS sequence"/>
</dbReference>
<name>A0AA88YTX6_PINIB</name>
<dbReference type="InterPro" id="IPR044925">
    <property type="entry name" value="His-Me_finger_sf"/>
</dbReference>
<proteinExistence type="predicted"/>
<reference evidence="3" key="1">
    <citation type="submission" date="2019-08" db="EMBL/GenBank/DDBJ databases">
        <title>The improved chromosome-level genome for the pearl oyster Pinctada fucata martensii using PacBio sequencing and Hi-C.</title>
        <authorList>
            <person name="Zheng Z."/>
        </authorList>
    </citation>
    <scope>NUCLEOTIDE SEQUENCE</scope>
    <source>
        <strain evidence="3">ZZ-2019</strain>
        <tissue evidence="3">Adductor muscle</tissue>
    </source>
</reference>
<dbReference type="SUPFAM" id="SSF54060">
    <property type="entry name" value="His-Me finger endonucleases"/>
    <property type="match status" value="1"/>
</dbReference>
<dbReference type="PROSITE" id="PS50157">
    <property type="entry name" value="ZINC_FINGER_C2H2_2"/>
    <property type="match status" value="1"/>
</dbReference>
<organism evidence="3 4">
    <name type="scientific">Pinctada imbricata</name>
    <name type="common">Atlantic pearl-oyster</name>
    <name type="synonym">Pinctada martensii</name>
    <dbReference type="NCBI Taxonomy" id="66713"/>
    <lineage>
        <taxon>Eukaryota</taxon>
        <taxon>Metazoa</taxon>
        <taxon>Spiralia</taxon>
        <taxon>Lophotrochozoa</taxon>
        <taxon>Mollusca</taxon>
        <taxon>Bivalvia</taxon>
        <taxon>Autobranchia</taxon>
        <taxon>Pteriomorphia</taxon>
        <taxon>Pterioida</taxon>
        <taxon>Pterioidea</taxon>
        <taxon>Pteriidae</taxon>
        <taxon>Pinctada</taxon>
    </lineage>
</organism>
<dbReference type="InterPro" id="IPR004211">
    <property type="entry name" value="Endonuclease_7"/>
</dbReference>
<keyword evidence="1" id="KW-0862">Zinc</keyword>